<accession>A0A915BFW6</accession>
<keyword evidence="3 9" id="KW-1133">Transmembrane helix</keyword>
<dbReference type="GO" id="GO:0031985">
    <property type="term" value="C:Golgi cisterna"/>
    <property type="evidence" value="ECO:0007669"/>
    <property type="project" value="TreeGrafter"/>
</dbReference>
<evidence type="ECO:0000256" key="4">
    <source>
        <dbReference type="ARBA" id="ARBA00023034"/>
    </source>
</evidence>
<evidence type="ECO:0000256" key="1">
    <source>
        <dbReference type="ARBA" id="ARBA00004409"/>
    </source>
</evidence>
<dbReference type="GO" id="GO:0007030">
    <property type="term" value="P:Golgi organization"/>
    <property type="evidence" value="ECO:0007669"/>
    <property type="project" value="InterPro"/>
</dbReference>
<evidence type="ECO:0000313" key="11">
    <source>
        <dbReference type="WBParaSite" id="PgR038X_g070_t01"/>
    </source>
</evidence>
<feature type="compositionally biased region" description="Low complexity" evidence="8">
    <location>
        <begin position="74"/>
        <end position="85"/>
    </location>
</feature>
<evidence type="ECO:0000256" key="5">
    <source>
        <dbReference type="ARBA" id="ARBA00023054"/>
    </source>
</evidence>
<keyword evidence="2 9" id="KW-0812">Transmembrane</keyword>
<evidence type="ECO:0000256" key="6">
    <source>
        <dbReference type="ARBA" id="ARBA00023136"/>
    </source>
</evidence>
<dbReference type="GO" id="GO:0000139">
    <property type="term" value="C:Golgi membrane"/>
    <property type="evidence" value="ECO:0007669"/>
    <property type="project" value="UniProtKB-SubCell"/>
</dbReference>
<keyword evidence="4" id="KW-0333">Golgi apparatus</keyword>
<protein>
    <submittedName>
        <fullName evidence="11">Golgin-84</fullName>
    </submittedName>
</protein>
<feature type="compositionally biased region" description="Polar residues" evidence="8">
    <location>
        <begin position="49"/>
        <end position="60"/>
    </location>
</feature>
<keyword evidence="10" id="KW-1185">Reference proteome</keyword>
<sequence length="596" mass="67851">MSWLTKVTDIAGRAEDFLNKIDQNTADVLKKPRAATPGAHSVQLTRVESEASLQNESTHSAPGIDTLYRPTVRSPHAAPYSASSSSRLYQYRKKEEDNFISFLNDGAHETTLSRHSSNASRISSLPIPHPPTPSHSVPSSSSAVGDVFVTTDPNVELRAQHSDVLKCLHLKESQMAVMSVRLQEAEETIARKEARLEELLKENEALREGARPPRSTYGGLSPGSELNTAMDRIEAERKRERDELERREAEHVKRLERANAEKSQLINEVQAMKASLAEMELASRRHVEELRLAKYNLEANKHEFDEYKQKAQKILSSKERLLETLKQGGAENSGIDKSISGVELEELRCERELLKEELQQSQLAIYNLKADIQDMENRLREEQKASGAHREALLEQCHRHLSEANQYREQMERAQLEYEFLQAEMRRQEEAVERKLAEKDVELMKLMEERKMSKKYEAGEAEQRIALMSEKLIAKQTDIERLEGEKRALALRLERSERAYRQAEAAAVKACAIDMRETAGVNVGVRGSTFLQKEPGDSFSMLAAKSIVMGIDMLGLRLASFMRSPMFRIFFLVYCILLHAWVFFVLFTYTPETHPL</sequence>
<dbReference type="PANTHER" id="PTHR13815">
    <property type="entry name" value="GOLGIN-84"/>
    <property type="match status" value="1"/>
</dbReference>
<reference evidence="11" key="1">
    <citation type="submission" date="2022-11" db="UniProtKB">
        <authorList>
            <consortium name="WormBaseParasite"/>
        </authorList>
    </citation>
    <scope>IDENTIFICATION</scope>
</reference>
<dbReference type="AlphaFoldDB" id="A0A915BFW6"/>
<feature type="transmembrane region" description="Helical" evidence="9">
    <location>
        <begin position="571"/>
        <end position="590"/>
    </location>
</feature>
<keyword evidence="6 9" id="KW-0472">Membrane</keyword>
<evidence type="ECO:0000256" key="3">
    <source>
        <dbReference type="ARBA" id="ARBA00022989"/>
    </source>
</evidence>
<evidence type="ECO:0000256" key="9">
    <source>
        <dbReference type="SAM" id="Phobius"/>
    </source>
</evidence>
<dbReference type="Pfam" id="PF09787">
    <property type="entry name" value="Golgin_A5"/>
    <property type="match status" value="1"/>
</dbReference>
<evidence type="ECO:0000256" key="8">
    <source>
        <dbReference type="SAM" id="MobiDB-lite"/>
    </source>
</evidence>
<dbReference type="WBParaSite" id="PgR038X_g070_t01">
    <property type="protein sequence ID" value="PgR038X_g070_t01"/>
    <property type="gene ID" value="PgR038X_g070"/>
</dbReference>
<name>A0A915BFW6_PARUN</name>
<feature type="region of interest" description="Disordered" evidence="8">
    <location>
        <begin position="206"/>
        <end position="230"/>
    </location>
</feature>
<dbReference type="GO" id="GO:0000301">
    <property type="term" value="P:retrograde transport, vesicle recycling within Golgi"/>
    <property type="evidence" value="ECO:0007669"/>
    <property type="project" value="TreeGrafter"/>
</dbReference>
<dbReference type="InterPro" id="IPR019177">
    <property type="entry name" value="Golgin_subfamily_A_member_5"/>
</dbReference>
<feature type="transmembrane region" description="Helical" evidence="9">
    <location>
        <begin position="539"/>
        <end position="559"/>
    </location>
</feature>
<dbReference type="PANTHER" id="PTHR13815:SF7">
    <property type="entry name" value="GOLGIN SUBFAMILY A MEMBER 5"/>
    <property type="match status" value="1"/>
</dbReference>
<evidence type="ECO:0000256" key="7">
    <source>
        <dbReference type="SAM" id="Coils"/>
    </source>
</evidence>
<evidence type="ECO:0000256" key="2">
    <source>
        <dbReference type="ARBA" id="ARBA00022692"/>
    </source>
</evidence>
<feature type="coiled-coil region" evidence="7">
    <location>
        <begin position="344"/>
        <end position="506"/>
    </location>
</feature>
<evidence type="ECO:0000313" key="10">
    <source>
        <dbReference type="Proteomes" id="UP000887569"/>
    </source>
</evidence>
<comment type="subcellular location">
    <subcellularLocation>
        <location evidence="1">Golgi apparatus membrane</location>
        <topology evidence="1">Single-pass type IV membrane protein</topology>
    </subcellularLocation>
</comment>
<feature type="compositionally biased region" description="Low complexity" evidence="8">
    <location>
        <begin position="113"/>
        <end position="126"/>
    </location>
</feature>
<proteinExistence type="predicted"/>
<dbReference type="Proteomes" id="UP000887569">
    <property type="component" value="Unplaced"/>
</dbReference>
<feature type="region of interest" description="Disordered" evidence="8">
    <location>
        <begin position="49"/>
        <end position="85"/>
    </location>
</feature>
<organism evidence="10 11">
    <name type="scientific">Parascaris univalens</name>
    <name type="common">Nematode worm</name>
    <dbReference type="NCBI Taxonomy" id="6257"/>
    <lineage>
        <taxon>Eukaryota</taxon>
        <taxon>Metazoa</taxon>
        <taxon>Ecdysozoa</taxon>
        <taxon>Nematoda</taxon>
        <taxon>Chromadorea</taxon>
        <taxon>Rhabditida</taxon>
        <taxon>Spirurina</taxon>
        <taxon>Ascaridomorpha</taxon>
        <taxon>Ascaridoidea</taxon>
        <taxon>Ascarididae</taxon>
        <taxon>Parascaris</taxon>
    </lineage>
</organism>
<keyword evidence="5 7" id="KW-0175">Coiled coil</keyword>
<feature type="region of interest" description="Disordered" evidence="8">
    <location>
        <begin position="111"/>
        <end position="143"/>
    </location>
</feature>